<organism evidence="2 3">
    <name type="scientific">Paenibacillus rhizoplanae</name>
    <dbReference type="NCBI Taxonomy" id="1917181"/>
    <lineage>
        <taxon>Bacteria</taxon>
        <taxon>Bacillati</taxon>
        <taxon>Bacillota</taxon>
        <taxon>Bacilli</taxon>
        <taxon>Bacillales</taxon>
        <taxon>Paenibacillaceae</taxon>
        <taxon>Paenibacillus</taxon>
    </lineage>
</organism>
<feature type="transmembrane region" description="Helical" evidence="1">
    <location>
        <begin position="128"/>
        <end position="146"/>
    </location>
</feature>
<protein>
    <recommendedName>
        <fullName evidence="4">Yip1 domain-containing protein</fullName>
    </recommendedName>
</protein>
<feature type="transmembrane region" description="Helical" evidence="1">
    <location>
        <begin position="12"/>
        <end position="31"/>
    </location>
</feature>
<comment type="caution">
    <text evidence="2">The sequence shown here is derived from an EMBL/GenBank/DDBJ whole genome shotgun (WGS) entry which is preliminary data.</text>
</comment>
<name>A0ABW5FFH8_9BACL</name>
<keyword evidence="3" id="KW-1185">Reference proteome</keyword>
<proteinExistence type="predicted"/>
<evidence type="ECO:0000256" key="1">
    <source>
        <dbReference type="SAM" id="Phobius"/>
    </source>
</evidence>
<feature type="transmembrane region" description="Helical" evidence="1">
    <location>
        <begin position="153"/>
        <end position="171"/>
    </location>
</feature>
<evidence type="ECO:0000313" key="3">
    <source>
        <dbReference type="Proteomes" id="UP001597448"/>
    </source>
</evidence>
<dbReference type="EMBL" id="JBHUKY010000077">
    <property type="protein sequence ID" value="MFD2413778.1"/>
    <property type="molecule type" value="Genomic_DNA"/>
</dbReference>
<feature type="transmembrane region" description="Helical" evidence="1">
    <location>
        <begin position="79"/>
        <end position="98"/>
    </location>
</feature>
<keyword evidence="1" id="KW-0812">Transmembrane</keyword>
<evidence type="ECO:0000313" key="2">
    <source>
        <dbReference type="EMBL" id="MFD2413778.1"/>
    </source>
</evidence>
<feature type="transmembrane region" description="Helical" evidence="1">
    <location>
        <begin position="46"/>
        <end position="67"/>
    </location>
</feature>
<accession>A0ABW5FFH8</accession>
<dbReference type="Proteomes" id="UP001597448">
    <property type="component" value="Unassembled WGS sequence"/>
</dbReference>
<keyword evidence="1" id="KW-1133">Transmembrane helix</keyword>
<reference evidence="3" key="1">
    <citation type="journal article" date="2019" name="Int. J. Syst. Evol. Microbiol.">
        <title>The Global Catalogue of Microorganisms (GCM) 10K type strain sequencing project: providing services to taxonomists for standard genome sequencing and annotation.</title>
        <authorList>
            <consortium name="The Broad Institute Genomics Platform"/>
            <consortium name="The Broad Institute Genome Sequencing Center for Infectious Disease"/>
            <person name="Wu L."/>
            <person name="Ma J."/>
        </authorList>
    </citation>
    <scope>NUCLEOTIDE SEQUENCE [LARGE SCALE GENOMIC DNA]</scope>
    <source>
        <strain evidence="3">CCM 8725</strain>
    </source>
</reference>
<evidence type="ECO:0008006" key="4">
    <source>
        <dbReference type="Google" id="ProtNLM"/>
    </source>
</evidence>
<sequence length="172" mass="18854">MVEIKGIGISSVKYALLNFILVITNILLYASGPDGGGTGDRDEGLIFYQMYLICLLAGFAIYGVWSITAGRYEKKTRSLTAIPLLLSSACITSVLIYANRMYKNLYDGEFVNDAGSKVLALYADTSLYLVYFLLLFAVCISVLGIVKRNKLSILGLLLNLSLLVLLSLIQFV</sequence>
<keyword evidence="1" id="KW-0472">Membrane</keyword>
<dbReference type="RefSeq" id="WP_209992596.1">
    <property type="nucleotide sequence ID" value="NZ_JBHSVQ010000001.1"/>
</dbReference>
<gene>
    <name evidence="2" type="ORF">ACFSX3_28310</name>
</gene>